<sequence>MESKTDVGSASVTSEKLAAIEDEEVLNKMLDNATDFEERRMMRAALRELLKKKRDKREQDRGSRQQDLRQQGLGGGGKTGGGGGVGRASMNQQPPANSTFIKTPSQILCCNLNHFSFLEFGLLLCISRGSAGQISPSAGSAAGPAVASAQKCPPSAAPNVKNVKQMLLDWCRAKTEPYEGVNIRNFSSSWKDGIAFCALVHRFFPDAFEYSTLNPNKPRENFQLAFNTAERLAGCPPLLDADDLVRMKEPDWKCVYTYIQEFYRCLVEKGLVKTKKRP</sequence>
<evidence type="ECO:0000256" key="4">
    <source>
        <dbReference type="SAM" id="MobiDB-lite"/>
    </source>
</evidence>
<dbReference type="InterPro" id="IPR022189">
    <property type="entry name" value="SMTN"/>
</dbReference>
<dbReference type="OrthoDB" id="21607at2759"/>
<dbReference type="PANTHER" id="PTHR23167">
    <property type="entry name" value="CALPONIN HOMOLOGY DOMAIN-CONTAINING PROTEIN DDB_G0272472-RELATED"/>
    <property type="match status" value="1"/>
</dbReference>
<dbReference type="GeneTree" id="ENSGT00940000154495"/>
<dbReference type="SMART" id="SM00033">
    <property type="entry name" value="CH"/>
    <property type="match status" value="1"/>
</dbReference>
<evidence type="ECO:0000256" key="3">
    <source>
        <dbReference type="ARBA" id="ARBA00061655"/>
    </source>
</evidence>
<dbReference type="Bgee" id="ENSGACG00000017152">
    <property type="expression patterns" value="Expressed in testis and 3 other cell types or tissues"/>
</dbReference>
<dbReference type="Ensembl" id="ENSGACT00000022696.2">
    <property type="protein sequence ID" value="ENSGACP00000022653.2"/>
    <property type="gene ID" value="ENSGACG00000017152.2"/>
</dbReference>
<name>G3PYG3_GASAC</name>
<evidence type="ECO:0000259" key="5">
    <source>
        <dbReference type="PROSITE" id="PS50021"/>
    </source>
</evidence>
<dbReference type="InterPro" id="IPR050540">
    <property type="entry name" value="F-actin_Monoox_Mical"/>
</dbReference>
<keyword evidence="7" id="KW-1185">Reference proteome</keyword>
<dbReference type="InterPro" id="IPR001715">
    <property type="entry name" value="CH_dom"/>
</dbReference>
<dbReference type="SUPFAM" id="SSF47576">
    <property type="entry name" value="Calponin-homology domain, CH-domain"/>
    <property type="match status" value="1"/>
</dbReference>
<dbReference type="Pfam" id="PF00307">
    <property type="entry name" value="CH"/>
    <property type="match status" value="1"/>
</dbReference>
<dbReference type="FunFam" id="1.10.418.10:FF:000009">
    <property type="entry name" value="smoothelin isoform X2"/>
    <property type="match status" value="1"/>
</dbReference>
<dbReference type="PANTHER" id="PTHR23167:SF52">
    <property type="entry name" value="SMOOTHELIN"/>
    <property type="match status" value="1"/>
</dbReference>
<dbReference type="InterPro" id="IPR036872">
    <property type="entry name" value="CH_dom_sf"/>
</dbReference>
<proteinExistence type="inferred from homology"/>
<dbReference type="OMA" id="KPRENFQ"/>
<comment type="similarity">
    <text evidence="3">Belongs to the smoothelin family.</text>
</comment>
<dbReference type="InParanoid" id="G3PYG3"/>
<reference evidence="6" key="3">
    <citation type="submission" date="2025-09" db="UniProtKB">
        <authorList>
            <consortium name="Ensembl"/>
        </authorList>
    </citation>
    <scope>IDENTIFICATION</scope>
</reference>
<protein>
    <submittedName>
        <fullName evidence="6">Smoothelin a</fullName>
    </submittedName>
</protein>
<dbReference type="STRING" id="69293.ENSGACP00000022653"/>
<dbReference type="PROSITE" id="PS50021">
    <property type="entry name" value="CH"/>
    <property type="match status" value="1"/>
</dbReference>
<keyword evidence="2" id="KW-0175">Coiled coil</keyword>
<dbReference type="Gene3D" id="1.10.418.10">
    <property type="entry name" value="Calponin-like domain"/>
    <property type="match status" value="1"/>
</dbReference>
<organism evidence="6 7">
    <name type="scientific">Gasterosteus aculeatus aculeatus</name>
    <name type="common">three-spined stickleback</name>
    <dbReference type="NCBI Taxonomy" id="481459"/>
    <lineage>
        <taxon>Eukaryota</taxon>
        <taxon>Metazoa</taxon>
        <taxon>Chordata</taxon>
        <taxon>Craniata</taxon>
        <taxon>Vertebrata</taxon>
        <taxon>Euteleostomi</taxon>
        <taxon>Actinopterygii</taxon>
        <taxon>Neopterygii</taxon>
        <taxon>Teleostei</taxon>
        <taxon>Neoteleostei</taxon>
        <taxon>Acanthomorphata</taxon>
        <taxon>Eupercaria</taxon>
        <taxon>Perciformes</taxon>
        <taxon>Cottioidei</taxon>
        <taxon>Gasterosteales</taxon>
        <taxon>Gasterosteidae</taxon>
        <taxon>Gasterosteus</taxon>
    </lineage>
</organism>
<dbReference type="eggNOG" id="KOG4678">
    <property type="taxonomic scope" value="Eukaryota"/>
</dbReference>
<feature type="compositionally biased region" description="Basic and acidic residues" evidence="4">
    <location>
        <begin position="56"/>
        <end position="67"/>
    </location>
</feature>
<reference evidence="6 7" key="1">
    <citation type="journal article" date="2021" name="G3 (Bethesda)">
        <title>Improved contiguity of the threespine stickleback genome using long-read sequencing.</title>
        <authorList>
            <person name="Nath S."/>
            <person name="Shaw D.E."/>
            <person name="White M.A."/>
        </authorList>
    </citation>
    <scope>NUCLEOTIDE SEQUENCE [LARGE SCALE GENOMIC DNA]</scope>
    <source>
        <strain evidence="6 7">Lake Benthic</strain>
    </source>
</reference>
<keyword evidence="1" id="KW-0597">Phosphoprotein</keyword>
<reference evidence="6" key="2">
    <citation type="submission" date="2025-08" db="UniProtKB">
        <authorList>
            <consortium name="Ensembl"/>
        </authorList>
    </citation>
    <scope>IDENTIFICATION</scope>
</reference>
<feature type="domain" description="Calponin-homology (CH)" evidence="5">
    <location>
        <begin position="161"/>
        <end position="267"/>
    </location>
</feature>
<accession>G3PYG3</accession>
<feature type="region of interest" description="Disordered" evidence="4">
    <location>
        <begin position="50"/>
        <end position="97"/>
    </location>
</feature>
<evidence type="ECO:0000313" key="7">
    <source>
        <dbReference type="Proteomes" id="UP000007635"/>
    </source>
</evidence>
<dbReference type="Proteomes" id="UP000007635">
    <property type="component" value="Chromosome XIV"/>
</dbReference>
<dbReference type="AlphaFoldDB" id="G3PYG3"/>
<evidence type="ECO:0000313" key="6">
    <source>
        <dbReference type="Ensembl" id="ENSGACP00000022653.2"/>
    </source>
</evidence>
<feature type="compositionally biased region" description="Gly residues" evidence="4">
    <location>
        <begin position="72"/>
        <end position="86"/>
    </location>
</feature>
<evidence type="ECO:0000256" key="1">
    <source>
        <dbReference type="ARBA" id="ARBA00022553"/>
    </source>
</evidence>
<dbReference type="Pfam" id="PF12510">
    <property type="entry name" value="Smoothelin"/>
    <property type="match status" value="1"/>
</dbReference>
<evidence type="ECO:0000256" key="2">
    <source>
        <dbReference type="ARBA" id="ARBA00023054"/>
    </source>
</evidence>